<dbReference type="PROSITE" id="PS51910">
    <property type="entry name" value="GH18_2"/>
    <property type="match status" value="2"/>
</dbReference>
<keyword evidence="8" id="KW-0146">Chitin degradation</keyword>
<keyword evidence="18" id="KW-1185">Reference proteome</keyword>
<sequence>MAHKVGPLALLSLVLSVLLHTSYAGNIAVYWGQNRDEGSLADACNSGNYNYVIIGFLATFGNNQPPLLNLAGHCDPNNNECTSLSSDINNCQSKGIKVMLSLGGGSAQYLWNNFLGGQSSTRPLGDAVLDGIDFDIEGGTTLYWDELVKALSGFSQQRKVYLSAAPQCPFPDTWLKSAIETGLFDFVWVQFYNNSPCQYSGNSDNLKNYWTQWTSIQAGQVFLGLPASQDAANSGYIPPQVLVSDVLPAIKGSPKYGGVMLWSRFYDQTYSSAIKSTNGAEDTLANTCNSGNYAIVNIAFLSSFGNGNTPKLNLAGHCDPSNNGCSSLSEHVKTCQSKGVKVMLSIGGNFGNHDLSSADEARQMTFAEYLWNNFLGGQSKTRPLGNAVLDGIDFAIVSGSSQHWDELAKAISEYGKEKKIYLSAAPQCPIPDKWLSSAIETGLFDYIWVQFYNNPPCQYNGNADNLKSYWNKWIGAKTGQVFLGLPAAPEASGSGYISPDVLNSQVLPFIKGSAKYGGVMLWSKFYDKGYSTAIKPHLRLILSLK</sequence>
<keyword evidence="6 15" id="KW-0732">Signal</keyword>
<keyword evidence="9" id="KW-1015">Disulfide bond</keyword>
<evidence type="ECO:0000256" key="7">
    <source>
        <dbReference type="ARBA" id="ARBA00022801"/>
    </source>
</evidence>
<feature type="non-terminal residue" evidence="17">
    <location>
        <position position="545"/>
    </location>
</feature>
<dbReference type="InterPro" id="IPR050542">
    <property type="entry name" value="Glycosyl_Hydrlase18_Chitinase"/>
</dbReference>
<evidence type="ECO:0000256" key="14">
    <source>
        <dbReference type="RuleBase" id="RU000489"/>
    </source>
</evidence>
<evidence type="ECO:0000256" key="2">
    <source>
        <dbReference type="ARBA" id="ARBA00004239"/>
    </source>
</evidence>
<dbReference type="AlphaFoldDB" id="A0A371G8Z1"/>
<feature type="domain" description="GH18" evidence="16">
    <location>
        <begin position="270"/>
        <end position="541"/>
    </location>
</feature>
<dbReference type="Proteomes" id="UP000257109">
    <property type="component" value="Unassembled WGS sequence"/>
</dbReference>
<evidence type="ECO:0000256" key="13">
    <source>
        <dbReference type="ARBA" id="ARBA00073139"/>
    </source>
</evidence>
<dbReference type="SUPFAM" id="SSF51445">
    <property type="entry name" value="(Trans)glycosidases"/>
    <property type="match status" value="2"/>
</dbReference>
<dbReference type="GO" id="GO:0008843">
    <property type="term" value="F:endochitinase activity"/>
    <property type="evidence" value="ECO:0007669"/>
    <property type="project" value="UniProtKB-EC"/>
</dbReference>
<evidence type="ECO:0000256" key="4">
    <source>
        <dbReference type="ARBA" id="ARBA00012729"/>
    </source>
</evidence>
<evidence type="ECO:0000259" key="16">
    <source>
        <dbReference type="PROSITE" id="PS51910"/>
    </source>
</evidence>
<proteinExistence type="inferred from homology"/>
<evidence type="ECO:0000256" key="11">
    <source>
        <dbReference type="ARBA" id="ARBA00023295"/>
    </source>
</evidence>
<gene>
    <name evidence="17" type="ORF">CR513_31785</name>
</gene>
<dbReference type="FunFam" id="3.20.20.80:FF:000015">
    <property type="entry name" value="Acidic endochitinase SE2"/>
    <property type="match status" value="2"/>
</dbReference>
<evidence type="ECO:0000256" key="12">
    <source>
        <dbReference type="ARBA" id="ARBA00023326"/>
    </source>
</evidence>
<feature type="non-terminal residue" evidence="17">
    <location>
        <position position="1"/>
    </location>
</feature>
<comment type="catalytic activity">
    <reaction evidence="1">
        <text>Random endo-hydrolysis of N-acetyl-beta-D-glucosaminide (1-&gt;4)-beta-linkages in chitin and chitodextrins.</text>
        <dbReference type="EC" id="3.2.1.14"/>
    </reaction>
</comment>
<dbReference type="CDD" id="cd02877">
    <property type="entry name" value="GH18_hevamine_XipI_class_III"/>
    <property type="match status" value="2"/>
</dbReference>
<name>A0A371G8Z1_MUCPR</name>
<keyword evidence="11 14" id="KW-0326">Glycosidase</keyword>
<dbReference type="InterPro" id="IPR045321">
    <property type="entry name" value="Cts1-like"/>
</dbReference>
<dbReference type="Gene3D" id="3.20.20.80">
    <property type="entry name" value="Glycosidases"/>
    <property type="match status" value="2"/>
</dbReference>
<evidence type="ECO:0000313" key="18">
    <source>
        <dbReference type="Proteomes" id="UP000257109"/>
    </source>
</evidence>
<dbReference type="InterPro" id="IPR017853">
    <property type="entry name" value="GH"/>
</dbReference>
<evidence type="ECO:0000256" key="3">
    <source>
        <dbReference type="ARBA" id="ARBA00009121"/>
    </source>
</evidence>
<organism evidence="17 18">
    <name type="scientific">Mucuna pruriens</name>
    <name type="common">Velvet bean</name>
    <name type="synonym">Dolichos pruriens</name>
    <dbReference type="NCBI Taxonomy" id="157652"/>
    <lineage>
        <taxon>Eukaryota</taxon>
        <taxon>Viridiplantae</taxon>
        <taxon>Streptophyta</taxon>
        <taxon>Embryophyta</taxon>
        <taxon>Tracheophyta</taxon>
        <taxon>Spermatophyta</taxon>
        <taxon>Magnoliopsida</taxon>
        <taxon>eudicotyledons</taxon>
        <taxon>Gunneridae</taxon>
        <taxon>Pentapetalae</taxon>
        <taxon>rosids</taxon>
        <taxon>fabids</taxon>
        <taxon>Fabales</taxon>
        <taxon>Fabaceae</taxon>
        <taxon>Papilionoideae</taxon>
        <taxon>50 kb inversion clade</taxon>
        <taxon>NPAAA clade</taxon>
        <taxon>indigoferoid/millettioid clade</taxon>
        <taxon>Phaseoleae</taxon>
        <taxon>Mucuna</taxon>
    </lineage>
</organism>
<dbReference type="Pfam" id="PF00704">
    <property type="entry name" value="Glyco_hydro_18"/>
    <property type="match status" value="2"/>
</dbReference>
<dbReference type="PANTHER" id="PTHR45708">
    <property type="entry name" value="ENDOCHITINASE"/>
    <property type="match status" value="1"/>
</dbReference>
<keyword evidence="7 14" id="KW-0378">Hydrolase</keyword>
<dbReference type="PANTHER" id="PTHR45708:SF22">
    <property type="entry name" value="ACIDIC ENDOCHITINASE"/>
    <property type="match status" value="1"/>
</dbReference>
<feature type="domain" description="GH18" evidence="16">
    <location>
        <begin position="25"/>
        <end position="277"/>
    </location>
</feature>
<comment type="similarity">
    <text evidence="3">Belongs to the glycosyl hydrolase 18 family. Chitinase class II subfamily.</text>
</comment>
<dbReference type="GO" id="GO:0005576">
    <property type="term" value="C:extracellular region"/>
    <property type="evidence" value="ECO:0007669"/>
    <property type="project" value="UniProtKB-SubCell"/>
</dbReference>
<dbReference type="EMBL" id="QJKJ01006402">
    <property type="protein sequence ID" value="RDX86833.1"/>
    <property type="molecule type" value="Genomic_DNA"/>
</dbReference>
<dbReference type="GO" id="GO:0000272">
    <property type="term" value="P:polysaccharide catabolic process"/>
    <property type="evidence" value="ECO:0007669"/>
    <property type="project" value="UniProtKB-KW"/>
</dbReference>
<reference evidence="17" key="1">
    <citation type="submission" date="2018-05" db="EMBL/GenBank/DDBJ databases">
        <title>Draft genome of Mucuna pruriens seed.</title>
        <authorList>
            <person name="Nnadi N.E."/>
            <person name="Vos R."/>
            <person name="Hasami M.H."/>
            <person name="Devisetty U.K."/>
            <person name="Aguiy J.C."/>
        </authorList>
    </citation>
    <scope>NUCLEOTIDE SEQUENCE [LARGE SCALE GENOMIC DNA]</scope>
    <source>
        <strain evidence="17">JCA_2017</strain>
    </source>
</reference>
<keyword evidence="12" id="KW-0624">Polysaccharide degradation</keyword>
<comment type="subcellular location">
    <subcellularLocation>
        <location evidence="2">Secreted</location>
        <location evidence="2">Extracellular space</location>
    </subcellularLocation>
</comment>
<dbReference type="STRING" id="157652.A0A371G8Z1"/>
<evidence type="ECO:0000256" key="8">
    <source>
        <dbReference type="ARBA" id="ARBA00023024"/>
    </source>
</evidence>
<dbReference type="EC" id="3.2.1.14" evidence="4"/>
<dbReference type="PROSITE" id="PS01095">
    <property type="entry name" value="GH18_1"/>
    <property type="match status" value="1"/>
</dbReference>
<evidence type="ECO:0000256" key="5">
    <source>
        <dbReference type="ARBA" id="ARBA00022525"/>
    </source>
</evidence>
<evidence type="ECO:0000256" key="10">
    <source>
        <dbReference type="ARBA" id="ARBA00023277"/>
    </source>
</evidence>
<evidence type="ECO:0000256" key="15">
    <source>
        <dbReference type="SAM" id="SignalP"/>
    </source>
</evidence>
<dbReference type="InterPro" id="IPR001579">
    <property type="entry name" value="Glyco_hydro_18_chit_AS"/>
</dbReference>
<evidence type="ECO:0000256" key="1">
    <source>
        <dbReference type="ARBA" id="ARBA00000822"/>
    </source>
</evidence>
<dbReference type="GO" id="GO:0006032">
    <property type="term" value="P:chitin catabolic process"/>
    <property type="evidence" value="ECO:0007669"/>
    <property type="project" value="UniProtKB-KW"/>
</dbReference>
<dbReference type="InterPro" id="IPR001223">
    <property type="entry name" value="Glyco_hydro18_cat"/>
</dbReference>
<feature type="signal peptide" evidence="15">
    <location>
        <begin position="1"/>
        <end position="24"/>
    </location>
</feature>
<evidence type="ECO:0000256" key="9">
    <source>
        <dbReference type="ARBA" id="ARBA00023157"/>
    </source>
</evidence>
<dbReference type="OrthoDB" id="6020543at2759"/>
<keyword evidence="5" id="KW-0964">Secreted</keyword>
<protein>
    <recommendedName>
        <fullName evidence="13">Acidic endochitinase</fullName>
        <ecNumber evidence="4">3.2.1.14</ecNumber>
    </recommendedName>
</protein>
<evidence type="ECO:0000313" key="17">
    <source>
        <dbReference type="EMBL" id="RDX86833.1"/>
    </source>
</evidence>
<keyword evidence="10" id="KW-0119">Carbohydrate metabolism</keyword>
<evidence type="ECO:0000256" key="6">
    <source>
        <dbReference type="ARBA" id="ARBA00022729"/>
    </source>
</evidence>
<accession>A0A371G8Z1</accession>
<comment type="caution">
    <text evidence="17">The sequence shown here is derived from an EMBL/GenBank/DDBJ whole genome shotgun (WGS) entry which is preliminary data.</text>
</comment>
<feature type="chain" id="PRO_5016818820" description="Acidic endochitinase" evidence="15">
    <location>
        <begin position="25"/>
        <end position="545"/>
    </location>
</feature>